<dbReference type="PANTHER" id="PTHR48081:SF33">
    <property type="entry name" value="KYNURENINE FORMAMIDASE"/>
    <property type="match status" value="1"/>
</dbReference>
<dbReference type="PANTHER" id="PTHR48081">
    <property type="entry name" value="AB HYDROLASE SUPERFAMILY PROTEIN C4A8.06C"/>
    <property type="match status" value="1"/>
</dbReference>
<name>A0A348G4K7_9HYPH</name>
<dbReference type="GO" id="GO:0016787">
    <property type="term" value="F:hydrolase activity"/>
    <property type="evidence" value="ECO:0007669"/>
    <property type="project" value="UniProtKB-KW"/>
</dbReference>
<dbReference type="OrthoDB" id="9771666at2"/>
<evidence type="ECO:0000313" key="3">
    <source>
        <dbReference type="Proteomes" id="UP000266934"/>
    </source>
</evidence>
<protein>
    <submittedName>
        <fullName evidence="2">Alpha/beta hydrolase</fullName>
    </submittedName>
</protein>
<dbReference type="Gene3D" id="3.40.50.1820">
    <property type="entry name" value="alpha/beta hydrolase"/>
    <property type="match status" value="1"/>
</dbReference>
<dbReference type="EMBL" id="AP018907">
    <property type="protein sequence ID" value="BBF94490.1"/>
    <property type="molecule type" value="Genomic_DNA"/>
</dbReference>
<organism evidence="2 3">
    <name type="scientific">Blastochloris tepida</name>
    <dbReference type="NCBI Taxonomy" id="2233851"/>
    <lineage>
        <taxon>Bacteria</taxon>
        <taxon>Pseudomonadati</taxon>
        <taxon>Pseudomonadota</taxon>
        <taxon>Alphaproteobacteria</taxon>
        <taxon>Hyphomicrobiales</taxon>
        <taxon>Blastochloridaceae</taxon>
        <taxon>Blastochloris</taxon>
    </lineage>
</organism>
<dbReference type="AlphaFoldDB" id="A0A348G4K7"/>
<dbReference type="InterPro" id="IPR029058">
    <property type="entry name" value="AB_hydrolase_fold"/>
</dbReference>
<evidence type="ECO:0000313" key="2">
    <source>
        <dbReference type="EMBL" id="BBF94490.1"/>
    </source>
</evidence>
<dbReference type="KEGG" id="blag:BLTE_31750"/>
<gene>
    <name evidence="2" type="ORF">BLTE_31750</name>
</gene>
<accession>A0A348G4K7</accession>
<keyword evidence="1 2" id="KW-0378">Hydrolase</keyword>
<dbReference type="RefSeq" id="WP_126401583.1">
    <property type="nucleotide sequence ID" value="NZ_AP018907.1"/>
</dbReference>
<reference evidence="2 3" key="1">
    <citation type="submission" date="2018-08" db="EMBL/GenBank/DDBJ databases">
        <title>Complete genome sequencing of Blastochloris tepida GI.</title>
        <authorList>
            <person name="Tsukatani Y."/>
            <person name="Mori H."/>
        </authorList>
    </citation>
    <scope>NUCLEOTIDE SEQUENCE [LARGE SCALE GENOMIC DNA]</scope>
    <source>
        <strain evidence="2 3">GI</strain>
    </source>
</reference>
<sequence>MVTLDFEAEYDNRARVPEHAEILAAWERDAAAYRAGHGRAQLGLKYGPSPRQTLDLFRPAIDSVGAAVLFIHGGGWQSHGAADFSHLAGGVNARGLAFAVAGYDLCPEVTVLNIIGQVRAAAIALHRRIGRAVVVVGHGSGGHLAACLVATDWNSIDSTLPPDLVSAGVALSGVFDLRPLVSTSINAKLRLDENEAHRLSPINWQVAAGRTFDAWVGEDESSEYHRQSRELVAAWSEREVAAQVVVAPGANHFSILAPLADPDSALTHRLVELARGTRLTRVPA</sequence>
<dbReference type="SUPFAM" id="SSF53474">
    <property type="entry name" value="alpha/beta-Hydrolases"/>
    <property type="match status" value="1"/>
</dbReference>
<dbReference type="InterPro" id="IPR050300">
    <property type="entry name" value="GDXG_lipolytic_enzyme"/>
</dbReference>
<evidence type="ECO:0000256" key="1">
    <source>
        <dbReference type="ARBA" id="ARBA00022801"/>
    </source>
</evidence>
<proteinExistence type="predicted"/>
<keyword evidence="3" id="KW-1185">Reference proteome</keyword>
<dbReference type="Proteomes" id="UP000266934">
    <property type="component" value="Chromosome"/>
</dbReference>